<sequence>MTSKRINAASAAVLGAEGLSIATPVADSQADKGLNRQQPSEENTQAPITGPVLMGDTASRAKKAKTSKSTKGKNTAATHSVSAGGAECNRIWDVDSSDDKDTIFEIAKENIVLDVLNPTLNTQGSLSKDEQSVLWKMARDANIRGSSEAAKTLMSFLNENPPASATSLPFIIPSSQPVGPTHHVAQSGISLVPSALAGRDLVDLTFTAVDSTHTAPLAIPLASQVALGEIGETYMEKGLAFASGAISNSTIIGFSPFLDKCISKLCRTIPLTIFDRKWQEDVQCIHIQKRNRLYDSTKYCLTYIGHPFDREWTQSYKVWEANHQSMHNTLLTVYALKRFASDLYTHKKNCKELCSHHGFLPAFRYDILMRTNTFNHQVLHNSIEHVSDISKSRNIIWQILLESCPRAGSSQLTQVSQT</sequence>
<dbReference type="Proteomes" id="UP000235388">
    <property type="component" value="Unassembled WGS sequence"/>
</dbReference>
<comment type="caution">
    <text evidence="2">The sequence shown here is derived from an EMBL/GenBank/DDBJ whole genome shotgun (WGS) entry which is preliminary data.</text>
</comment>
<feature type="compositionally biased region" description="Basic residues" evidence="1">
    <location>
        <begin position="60"/>
        <end position="71"/>
    </location>
</feature>
<proteinExistence type="predicted"/>
<gene>
    <name evidence="2" type="ORF">PCANC_12641</name>
</gene>
<keyword evidence="3" id="KW-1185">Reference proteome</keyword>
<dbReference type="EMBL" id="PGCJ01000807">
    <property type="protein sequence ID" value="PLW19807.1"/>
    <property type="molecule type" value="Genomic_DNA"/>
</dbReference>
<reference evidence="2 3" key="1">
    <citation type="submission" date="2017-11" db="EMBL/GenBank/DDBJ databases">
        <title>De novo assembly and phasing of dikaryotic genomes from two isolates of Puccinia coronata f. sp. avenae, the causal agent of oat crown rust.</title>
        <authorList>
            <person name="Miller M.E."/>
            <person name="Zhang Y."/>
            <person name="Omidvar V."/>
            <person name="Sperschneider J."/>
            <person name="Schwessinger B."/>
            <person name="Raley C."/>
            <person name="Palmer J.M."/>
            <person name="Garnica D."/>
            <person name="Upadhyaya N."/>
            <person name="Rathjen J."/>
            <person name="Taylor J.M."/>
            <person name="Park R.F."/>
            <person name="Dodds P.N."/>
            <person name="Hirsch C.D."/>
            <person name="Kianian S.F."/>
            <person name="Figueroa M."/>
        </authorList>
    </citation>
    <scope>NUCLEOTIDE SEQUENCE [LARGE SCALE GENOMIC DNA]</scope>
    <source>
        <strain evidence="2">12NC29</strain>
    </source>
</reference>
<evidence type="ECO:0000313" key="2">
    <source>
        <dbReference type="EMBL" id="PLW19807.1"/>
    </source>
</evidence>
<accession>A0A2N5T2V1</accession>
<feature type="region of interest" description="Disordered" evidence="1">
    <location>
        <begin position="27"/>
        <end position="81"/>
    </location>
</feature>
<feature type="compositionally biased region" description="Polar residues" evidence="1">
    <location>
        <begin position="35"/>
        <end position="47"/>
    </location>
</feature>
<evidence type="ECO:0000313" key="3">
    <source>
        <dbReference type="Proteomes" id="UP000235388"/>
    </source>
</evidence>
<name>A0A2N5T2V1_9BASI</name>
<protein>
    <submittedName>
        <fullName evidence="2">Uncharacterized protein</fullName>
    </submittedName>
</protein>
<organism evidence="2 3">
    <name type="scientific">Puccinia coronata f. sp. avenae</name>
    <dbReference type="NCBI Taxonomy" id="200324"/>
    <lineage>
        <taxon>Eukaryota</taxon>
        <taxon>Fungi</taxon>
        <taxon>Dikarya</taxon>
        <taxon>Basidiomycota</taxon>
        <taxon>Pucciniomycotina</taxon>
        <taxon>Pucciniomycetes</taxon>
        <taxon>Pucciniales</taxon>
        <taxon>Pucciniaceae</taxon>
        <taxon>Puccinia</taxon>
    </lineage>
</organism>
<evidence type="ECO:0000256" key="1">
    <source>
        <dbReference type="SAM" id="MobiDB-lite"/>
    </source>
</evidence>
<dbReference type="AlphaFoldDB" id="A0A2N5T2V1"/>